<reference evidence="1 2" key="1">
    <citation type="submission" date="2019-06" db="EMBL/GenBank/DDBJ databases">
        <title>Taxogenomics and systematics of the genus Pantoea.</title>
        <authorList>
            <person name="Tambong J.T."/>
        </authorList>
    </citation>
    <scope>NUCLEOTIDE SEQUENCE [LARGE SCALE GENOMIC DNA]</scope>
    <source>
        <strain evidence="1 2">LMG 24200</strain>
    </source>
</reference>
<gene>
    <name evidence="1" type="ORF">FJW01_15910</name>
</gene>
<protein>
    <submittedName>
        <fullName evidence="1">Uncharacterized protein</fullName>
    </submittedName>
</protein>
<comment type="caution">
    <text evidence="1">The sequence shown here is derived from an EMBL/GenBank/DDBJ whole genome shotgun (WGS) entry which is preliminary data.</text>
</comment>
<accession>A0A506PZK9</accession>
<keyword evidence="2" id="KW-1185">Reference proteome</keyword>
<name>A0A506PZK9_9GAMM</name>
<dbReference type="Proteomes" id="UP000317747">
    <property type="component" value="Unassembled WGS sequence"/>
</dbReference>
<evidence type="ECO:0000313" key="2">
    <source>
        <dbReference type="Proteomes" id="UP000317747"/>
    </source>
</evidence>
<dbReference type="OrthoDB" id="6556388at2"/>
<dbReference type="EMBL" id="VHJA01000064">
    <property type="protein sequence ID" value="TPV38987.1"/>
    <property type="molecule type" value="Genomic_DNA"/>
</dbReference>
<dbReference type="AlphaFoldDB" id="A0A506PZK9"/>
<proteinExistence type="predicted"/>
<sequence>MIIIRLRFDGGSAGEKHDIAHIASSIVARPMAGFFLPGFRRPASAAYVPRSLLRRTLLSRTAATGRAQRTPPFSFQP</sequence>
<evidence type="ECO:0000313" key="1">
    <source>
        <dbReference type="EMBL" id="TPV38987.1"/>
    </source>
</evidence>
<organism evidence="1 2">
    <name type="scientific">Pantoea deleyi</name>
    <dbReference type="NCBI Taxonomy" id="470932"/>
    <lineage>
        <taxon>Bacteria</taxon>
        <taxon>Pseudomonadati</taxon>
        <taxon>Pseudomonadota</taxon>
        <taxon>Gammaproteobacteria</taxon>
        <taxon>Enterobacterales</taxon>
        <taxon>Erwiniaceae</taxon>
        <taxon>Pantoea</taxon>
    </lineage>
</organism>